<evidence type="ECO:0000256" key="1">
    <source>
        <dbReference type="SAM" id="Phobius"/>
    </source>
</evidence>
<name>A0ABT2YXQ3_9RHOB</name>
<evidence type="ECO:0008006" key="4">
    <source>
        <dbReference type="Google" id="ProtNLM"/>
    </source>
</evidence>
<protein>
    <recommendedName>
        <fullName evidence="4">PH domain-containing protein</fullName>
    </recommendedName>
</protein>
<gene>
    <name evidence="2" type="ORF">OE647_02755</name>
</gene>
<dbReference type="EMBL" id="JAOWLA010000002">
    <property type="protein sequence ID" value="MCV2863655.1"/>
    <property type="molecule type" value="Genomic_DNA"/>
</dbReference>
<keyword evidence="3" id="KW-1185">Reference proteome</keyword>
<keyword evidence="1" id="KW-1133">Transmembrane helix</keyword>
<comment type="caution">
    <text evidence="2">The sequence shown here is derived from an EMBL/GenBank/DDBJ whole genome shotgun (WGS) entry which is preliminary data.</text>
</comment>
<accession>A0ABT2YXQ3</accession>
<sequence length="136" mass="15194">MSDTFEYRDQSRTPARYFALGAAMASAYLIHSLGLPPLHQLLAVAFVGVVLWRIADNSIHGFRLSRSALEVFEGRYRRRIALAEVASVTIFQTVDDDTRCILNLRSGDRLSLPGAERFGTRRLVAEFAELGLPILI</sequence>
<proteinExistence type="predicted"/>
<dbReference type="Proteomes" id="UP001652503">
    <property type="component" value="Unassembled WGS sequence"/>
</dbReference>
<organism evidence="2 3">
    <name type="scientific">Albidovulum sediminicola</name>
    <dbReference type="NCBI Taxonomy" id="2984331"/>
    <lineage>
        <taxon>Bacteria</taxon>
        <taxon>Pseudomonadati</taxon>
        <taxon>Pseudomonadota</taxon>
        <taxon>Alphaproteobacteria</taxon>
        <taxon>Rhodobacterales</taxon>
        <taxon>Paracoccaceae</taxon>
        <taxon>Albidovulum</taxon>
    </lineage>
</organism>
<evidence type="ECO:0000313" key="2">
    <source>
        <dbReference type="EMBL" id="MCV2863655.1"/>
    </source>
</evidence>
<keyword evidence="1" id="KW-0472">Membrane</keyword>
<evidence type="ECO:0000313" key="3">
    <source>
        <dbReference type="Proteomes" id="UP001652503"/>
    </source>
</evidence>
<reference evidence="2 3" key="1">
    <citation type="submission" date="2022-10" db="EMBL/GenBank/DDBJ databases">
        <title>Defluviimonas sp. nov., isolated from ocean surface water.</title>
        <authorList>
            <person name="He W."/>
            <person name="Wang L."/>
            <person name="Zhang D.-F."/>
        </authorList>
    </citation>
    <scope>NUCLEOTIDE SEQUENCE [LARGE SCALE GENOMIC DNA]</scope>
    <source>
        <strain evidence="2 3">WL0075</strain>
    </source>
</reference>
<keyword evidence="1" id="KW-0812">Transmembrane</keyword>
<feature type="transmembrane region" description="Helical" evidence="1">
    <location>
        <begin position="15"/>
        <end position="31"/>
    </location>
</feature>